<dbReference type="NCBIfam" id="TIGR00254">
    <property type="entry name" value="GGDEF"/>
    <property type="match status" value="1"/>
</dbReference>
<keyword evidence="1" id="KW-0812">Transmembrane</keyword>
<dbReference type="PROSITE" id="PS50887">
    <property type="entry name" value="GGDEF"/>
    <property type="match status" value="1"/>
</dbReference>
<feature type="chain" id="PRO_5039236972" description="GGDEF domain-containing protein" evidence="2">
    <location>
        <begin position="17"/>
        <end position="514"/>
    </location>
</feature>
<proteinExistence type="predicted"/>
<protein>
    <recommendedName>
        <fullName evidence="3">GGDEF domain-containing protein</fullName>
    </recommendedName>
</protein>
<keyword evidence="1" id="KW-1133">Transmembrane helix</keyword>
<dbReference type="PANTHER" id="PTHR44757">
    <property type="entry name" value="DIGUANYLATE CYCLASE DGCP"/>
    <property type="match status" value="1"/>
</dbReference>
<feature type="transmembrane region" description="Helical" evidence="1">
    <location>
        <begin position="26"/>
        <end position="44"/>
    </location>
</feature>
<feature type="signal peptide" evidence="2">
    <location>
        <begin position="1"/>
        <end position="16"/>
    </location>
</feature>
<sequence>MLAMIGLVVLAASVTAATDTGQVINAVTWPTLTALCGVAALNGFRIRRNPHNTTVERRMWGSVSLATTIFLVSDIWQFAMFLRAPESTASALGGPVYSVGVLAGTLCMVVALLAMPLRLGTRHERVRFLLDAATVLVFAATLGCYFTATAGEAGIAGAGRIFSLLLGPAIYMVAVFALIKLLLMPVKPFTPLAGTLMSLSAAFEGAATGFRPWLVAQGHIPWQQGATIIAVAALAAAARVEHLRTRSGRPNPSQSSRRPYSLLPYAAVAGTFALLIGVLAVDGWQRPTWIVVAGSAISSALVVARQLVAFADNAHLLELLDAKVAELHMSLAARDRLAAELEHLAFHDTLTGLANRAFFQRHLDDHGGRRAVLLIDLDGFKPINDNYGHAAGDAVLVSVAARLRAFAGPGDLVARLGGDEFAVLTAGPLTAAEAQTLAVALATEIRQPMTIRGCEIRVGASVGVATGRDGQSGAELLHDADTAMYRQKADNRHRYGQLGVDLSEVASSGEPLRT</sequence>
<dbReference type="EMBL" id="BOQN01000062">
    <property type="protein sequence ID" value="GIM93038.1"/>
    <property type="molecule type" value="Genomic_DNA"/>
</dbReference>
<gene>
    <name evidence="4" type="ORF">Ato02nite_048310</name>
</gene>
<dbReference type="CDD" id="cd01949">
    <property type="entry name" value="GGDEF"/>
    <property type="match status" value="1"/>
</dbReference>
<evidence type="ECO:0000256" key="2">
    <source>
        <dbReference type="SAM" id="SignalP"/>
    </source>
</evidence>
<dbReference type="InterPro" id="IPR000160">
    <property type="entry name" value="GGDEF_dom"/>
</dbReference>
<dbReference type="SUPFAM" id="SSF55073">
    <property type="entry name" value="Nucleotide cyclase"/>
    <property type="match status" value="1"/>
</dbReference>
<feature type="transmembrane region" description="Helical" evidence="1">
    <location>
        <begin position="96"/>
        <end position="116"/>
    </location>
</feature>
<organism evidence="4 5">
    <name type="scientific">Paractinoplanes toevensis</name>
    <dbReference type="NCBI Taxonomy" id="571911"/>
    <lineage>
        <taxon>Bacteria</taxon>
        <taxon>Bacillati</taxon>
        <taxon>Actinomycetota</taxon>
        <taxon>Actinomycetes</taxon>
        <taxon>Micromonosporales</taxon>
        <taxon>Micromonosporaceae</taxon>
        <taxon>Paractinoplanes</taxon>
    </lineage>
</organism>
<evidence type="ECO:0000313" key="4">
    <source>
        <dbReference type="EMBL" id="GIM93038.1"/>
    </source>
</evidence>
<reference evidence="4 5" key="1">
    <citation type="submission" date="2021-03" db="EMBL/GenBank/DDBJ databases">
        <title>Whole genome shotgun sequence of Actinoplanes toevensis NBRC 105298.</title>
        <authorList>
            <person name="Komaki H."/>
            <person name="Tamura T."/>
        </authorList>
    </citation>
    <scope>NUCLEOTIDE SEQUENCE [LARGE SCALE GENOMIC DNA]</scope>
    <source>
        <strain evidence="4 5">NBRC 105298</strain>
    </source>
</reference>
<keyword evidence="2" id="KW-0732">Signal</keyword>
<dbReference type="Pfam" id="PF00990">
    <property type="entry name" value="GGDEF"/>
    <property type="match status" value="1"/>
</dbReference>
<dbReference type="Proteomes" id="UP000677082">
    <property type="component" value="Unassembled WGS sequence"/>
</dbReference>
<keyword evidence="1" id="KW-0472">Membrane</keyword>
<dbReference type="SMART" id="SM00267">
    <property type="entry name" value="GGDEF"/>
    <property type="match status" value="1"/>
</dbReference>
<feature type="domain" description="GGDEF" evidence="3">
    <location>
        <begin position="368"/>
        <end position="500"/>
    </location>
</feature>
<name>A0A919TCF1_9ACTN</name>
<feature type="transmembrane region" description="Helical" evidence="1">
    <location>
        <begin position="128"/>
        <end position="148"/>
    </location>
</feature>
<feature type="transmembrane region" description="Helical" evidence="1">
    <location>
        <begin position="65"/>
        <end position="84"/>
    </location>
</feature>
<feature type="transmembrane region" description="Helical" evidence="1">
    <location>
        <begin position="160"/>
        <end position="182"/>
    </location>
</feature>
<accession>A0A919TCF1</accession>
<dbReference type="InterPro" id="IPR029787">
    <property type="entry name" value="Nucleotide_cyclase"/>
</dbReference>
<comment type="caution">
    <text evidence="4">The sequence shown here is derived from an EMBL/GenBank/DDBJ whole genome shotgun (WGS) entry which is preliminary data.</text>
</comment>
<dbReference type="InterPro" id="IPR043128">
    <property type="entry name" value="Rev_trsase/Diguanyl_cyclase"/>
</dbReference>
<feature type="transmembrane region" description="Helical" evidence="1">
    <location>
        <begin position="262"/>
        <end position="281"/>
    </location>
</feature>
<dbReference type="Gene3D" id="3.30.70.270">
    <property type="match status" value="1"/>
</dbReference>
<feature type="transmembrane region" description="Helical" evidence="1">
    <location>
        <begin position="189"/>
        <end position="210"/>
    </location>
</feature>
<dbReference type="InterPro" id="IPR052155">
    <property type="entry name" value="Biofilm_reg_signaling"/>
</dbReference>
<evidence type="ECO:0000313" key="5">
    <source>
        <dbReference type="Proteomes" id="UP000677082"/>
    </source>
</evidence>
<evidence type="ECO:0000259" key="3">
    <source>
        <dbReference type="PROSITE" id="PS50887"/>
    </source>
</evidence>
<dbReference type="PANTHER" id="PTHR44757:SF2">
    <property type="entry name" value="BIOFILM ARCHITECTURE MAINTENANCE PROTEIN MBAA"/>
    <property type="match status" value="1"/>
</dbReference>
<dbReference type="AlphaFoldDB" id="A0A919TCF1"/>
<feature type="transmembrane region" description="Helical" evidence="1">
    <location>
        <begin position="222"/>
        <end position="241"/>
    </location>
</feature>
<evidence type="ECO:0000256" key="1">
    <source>
        <dbReference type="SAM" id="Phobius"/>
    </source>
</evidence>
<keyword evidence="5" id="KW-1185">Reference proteome</keyword>